<gene>
    <name evidence="2" type="ORF">GM921_08335</name>
</gene>
<dbReference type="PANTHER" id="PTHR38590:SF1">
    <property type="entry name" value="BLL0828 PROTEIN"/>
    <property type="match status" value="1"/>
</dbReference>
<sequence length="137" mass="16175">MDNANSENLWHYNTRLRNFANQNRKGMTKAEACIWKFILRGRGLKGYQFRRQRPILNYIADFMCKELMLVIEVDGLIHLREDIAANDIVRENALKQIGFAVIRFDNEEVLNDMANVKRKLLFFIEEFEGGRRTSHPL</sequence>
<dbReference type="AlphaFoldDB" id="A0A923DWX4"/>
<dbReference type="InterPro" id="IPR007569">
    <property type="entry name" value="DUF559"/>
</dbReference>
<proteinExistence type="predicted"/>
<organism evidence="2 3">
    <name type="scientific">Pedobacter planticolens</name>
    <dbReference type="NCBI Taxonomy" id="2679964"/>
    <lineage>
        <taxon>Bacteria</taxon>
        <taxon>Pseudomonadati</taxon>
        <taxon>Bacteroidota</taxon>
        <taxon>Sphingobacteriia</taxon>
        <taxon>Sphingobacteriales</taxon>
        <taxon>Sphingobacteriaceae</taxon>
        <taxon>Pedobacter</taxon>
    </lineage>
</organism>
<protein>
    <submittedName>
        <fullName evidence="2">DUF559 domain-containing protein</fullName>
    </submittedName>
</protein>
<evidence type="ECO:0000259" key="1">
    <source>
        <dbReference type="Pfam" id="PF04480"/>
    </source>
</evidence>
<dbReference type="Pfam" id="PF04480">
    <property type="entry name" value="DUF559"/>
    <property type="match status" value="1"/>
</dbReference>
<comment type="caution">
    <text evidence="2">The sequence shown here is derived from an EMBL/GenBank/DDBJ whole genome shotgun (WGS) entry which is preliminary data.</text>
</comment>
<dbReference type="InterPro" id="IPR011335">
    <property type="entry name" value="Restrct_endonuc-II-like"/>
</dbReference>
<dbReference type="Proteomes" id="UP000601055">
    <property type="component" value="Unassembled WGS sequence"/>
</dbReference>
<keyword evidence="3" id="KW-1185">Reference proteome</keyword>
<dbReference type="CDD" id="cd01038">
    <property type="entry name" value="Endonuclease_DUF559"/>
    <property type="match status" value="1"/>
</dbReference>
<dbReference type="SUPFAM" id="SSF52980">
    <property type="entry name" value="Restriction endonuclease-like"/>
    <property type="match status" value="1"/>
</dbReference>
<dbReference type="Gene3D" id="3.40.960.10">
    <property type="entry name" value="VSR Endonuclease"/>
    <property type="match status" value="1"/>
</dbReference>
<evidence type="ECO:0000313" key="2">
    <source>
        <dbReference type="EMBL" id="MBB2145487.1"/>
    </source>
</evidence>
<dbReference type="InterPro" id="IPR047216">
    <property type="entry name" value="Endonuclease_DUF559_bact"/>
</dbReference>
<dbReference type="PANTHER" id="PTHR38590">
    <property type="entry name" value="BLL0828 PROTEIN"/>
    <property type="match status" value="1"/>
</dbReference>
<feature type="domain" description="DUF559" evidence="1">
    <location>
        <begin position="15"/>
        <end position="123"/>
    </location>
</feature>
<reference evidence="2" key="1">
    <citation type="submission" date="2019-11" db="EMBL/GenBank/DDBJ databases">
        <title>Description of Pedobacter sp. LMG 31464T.</title>
        <authorList>
            <person name="Carlier A."/>
            <person name="Qi S."/>
            <person name="Vandamme P."/>
        </authorList>
    </citation>
    <scope>NUCLEOTIDE SEQUENCE</scope>
    <source>
        <strain evidence="2">LMG 31464</strain>
    </source>
</reference>
<name>A0A923DWX4_9SPHI</name>
<accession>A0A923DWX4</accession>
<dbReference type="RefSeq" id="WP_182922136.1">
    <property type="nucleotide sequence ID" value="NZ_WNXD01000001.1"/>
</dbReference>
<dbReference type="EMBL" id="WNXD01000001">
    <property type="protein sequence ID" value="MBB2145487.1"/>
    <property type="molecule type" value="Genomic_DNA"/>
</dbReference>
<evidence type="ECO:0000313" key="3">
    <source>
        <dbReference type="Proteomes" id="UP000601055"/>
    </source>
</evidence>